<keyword evidence="3" id="KW-1185">Reference proteome</keyword>
<keyword evidence="1" id="KW-0812">Transmembrane</keyword>
<organism evidence="2 3">
    <name type="scientific">Umbelopsis ramanniana AG</name>
    <dbReference type="NCBI Taxonomy" id="1314678"/>
    <lineage>
        <taxon>Eukaryota</taxon>
        <taxon>Fungi</taxon>
        <taxon>Fungi incertae sedis</taxon>
        <taxon>Mucoromycota</taxon>
        <taxon>Mucoromycotina</taxon>
        <taxon>Umbelopsidomycetes</taxon>
        <taxon>Umbelopsidales</taxon>
        <taxon>Umbelopsidaceae</taxon>
        <taxon>Umbelopsis</taxon>
    </lineage>
</organism>
<sequence>MGKGTQFCYSVQPVFFFCNGHFIIPAFLQLKIKTHAYIETRLFPSRCLQIYRLFYFLCEEKHCMAITIELVKQTGHAYRRASGYVQTVRKGKKKRYTRQKEIRKKEEASIFCDVFGWPGLGGFFVTVSLMIACIFRNRRGR</sequence>
<keyword evidence="1" id="KW-1133">Transmembrane helix</keyword>
<comment type="caution">
    <text evidence="2">The sequence shown here is derived from an EMBL/GenBank/DDBJ whole genome shotgun (WGS) entry which is preliminary data.</text>
</comment>
<dbReference type="Proteomes" id="UP001206595">
    <property type="component" value="Unassembled WGS sequence"/>
</dbReference>
<feature type="transmembrane region" description="Helical" evidence="1">
    <location>
        <begin position="114"/>
        <end position="135"/>
    </location>
</feature>
<reference evidence="2" key="1">
    <citation type="submission" date="2021-06" db="EMBL/GenBank/DDBJ databases">
        <authorList>
            <consortium name="DOE Joint Genome Institute"/>
            <person name="Mondo S.J."/>
            <person name="Amses K.R."/>
            <person name="Simmons D.R."/>
            <person name="Longcore J.E."/>
            <person name="Seto K."/>
            <person name="Alves G.H."/>
            <person name="Bonds A.E."/>
            <person name="Quandt C.A."/>
            <person name="Davis W.J."/>
            <person name="Chang Y."/>
            <person name="Letcher P.M."/>
            <person name="Powell M.J."/>
            <person name="Kuo A."/>
            <person name="Labutti K."/>
            <person name="Pangilinan J."/>
            <person name="Andreopoulos W."/>
            <person name="Tritt A."/>
            <person name="Riley R."/>
            <person name="Hundley H."/>
            <person name="Johnson J."/>
            <person name="Lipzen A."/>
            <person name="Barry K."/>
            <person name="Berbee M.L."/>
            <person name="Buchler N.E."/>
            <person name="Grigoriev I.V."/>
            <person name="Spatafora J.W."/>
            <person name="Stajich J.E."/>
            <person name="James T.Y."/>
        </authorList>
    </citation>
    <scope>NUCLEOTIDE SEQUENCE</scope>
    <source>
        <strain evidence="2">AG</strain>
    </source>
</reference>
<gene>
    <name evidence="2" type="ORF">K450DRAFT_229251</name>
</gene>
<reference evidence="2" key="2">
    <citation type="journal article" date="2022" name="Proc. Natl. Acad. Sci. U.S.A.">
        <title>Diploid-dominant life cycles characterize the early evolution of Fungi.</title>
        <authorList>
            <person name="Amses K.R."/>
            <person name="Simmons D.R."/>
            <person name="Longcore J.E."/>
            <person name="Mondo S.J."/>
            <person name="Seto K."/>
            <person name="Jeronimo G.H."/>
            <person name="Bonds A.E."/>
            <person name="Quandt C.A."/>
            <person name="Davis W.J."/>
            <person name="Chang Y."/>
            <person name="Federici B.A."/>
            <person name="Kuo A."/>
            <person name="LaButti K."/>
            <person name="Pangilinan J."/>
            <person name="Andreopoulos W."/>
            <person name="Tritt A."/>
            <person name="Riley R."/>
            <person name="Hundley H."/>
            <person name="Johnson J."/>
            <person name="Lipzen A."/>
            <person name="Barry K."/>
            <person name="Lang B.F."/>
            <person name="Cuomo C.A."/>
            <person name="Buchler N.E."/>
            <person name="Grigoriev I.V."/>
            <person name="Spatafora J.W."/>
            <person name="Stajich J.E."/>
            <person name="James T.Y."/>
        </authorList>
    </citation>
    <scope>NUCLEOTIDE SEQUENCE</scope>
    <source>
        <strain evidence="2">AG</strain>
    </source>
</reference>
<evidence type="ECO:0000313" key="2">
    <source>
        <dbReference type="EMBL" id="KAI8582149.1"/>
    </source>
</evidence>
<dbReference type="EMBL" id="MU620902">
    <property type="protein sequence ID" value="KAI8582149.1"/>
    <property type="molecule type" value="Genomic_DNA"/>
</dbReference>
<accession>A0AAD5HGI7</accession>
<name>A0AAD5HGI7_UMBRA</name>
<dbReference type="AlphaFoldDB" id="A0AAD5HGI7"/>
<proteinExistence type="predicted"/>
<evidence type="ECO:0000256" key="1">
    <source>
        <dbReference type="SAM" id="Phobius"/>
    </source>
</evidence>
<evidence type="ECO:0000313" key="3">
    <source>
        <dbReference type="Proteomes" id="UP001206595"/>
    </source>
</evidence>
<protein>
    <submittedName>
        <fullName evidence="2">Uncharacterized protein</fullName>
    </submittedName>
</protein>
<dbReference type="RefSeq" id="XP_051447153.1">
    <property type="nucleotide sequence ID" value="XM_051587059.1"/>
</dbReference>
<keyword evidence="1" id="KW-0472">Membrane</keyword>
<dbReference type="GeneID" id="75912406"/>